<evidence type="ECO:0000313" key="1">
    <source>
        <dbReference type="EMBL" id="MEN8625700.1"/>
    </source>
</evidence>
<name>A0ABV0D4Y3_9GAMM</name>
<protein>
    <recommendedName>
        <fullName evidence="3">DOMON-like domain-containing protein</fullName>
    </recommendedName>
</protein>
<dbReference type="RefSeq" id="WP_347162915.1">
    <property type="nucleotide sequence ID" value="NZ_JBDLOB010000003.1"/>
</dbReference>
<gene>
    <name evidence="1" type="ORF">ABFV72_06720</name>
</gene>
<accession>A0ABV0D4Y3</accession>
<sequence length="257" mass="29150">MKQAFNLHLATETIAKDAQQLGVSIEDLENISIEVSAGIIQQPALQLVLTYQVTLPSQILANQLHWSTWQQTQVNFTDYLWEETCLECFIAGSEIDGSTIDYEDIVARHQTEPHKIPLQQATAYIEINASPDGRYALYQFQSYRNPAALPPVPLYETDETTRASIDWNNHKDVTALSVASHLSSTPTAVQTPTHYERSFSLPITQLPNQQYAIANMKIKQIHPCVILWFGETDLYFASGHASPPDFHNRDYWPNFEL</sequence>
<organism evidence="1 2">
    <name type="scientific">Psychrobacter proteolyticus</name>
    <dbReference type="NCBI Taxonomy" id="147825"/>
    <lineage>
        <taxon>Bacteria</taxon>
        <taxon>Pseudomonadati</taxon>
        <taxon>Pseudomonadota</taxon>
        <taxon>Gammaproteobacteria</taxon>
        <taxon>Moraxellales</taxon>
        <taxon>Moraxellaceae</taxon>
        <taxon>Psychrobacter</taxon>
    </lineage>
</organism>
<proteinExistence type="predicted"/>
<dbReference type="EMBL" id="JBDLOB010000003">
    <property type="protein sequence ID" value="MEN8625700.1"/>
    <property type="molecule type" value="Genomic_DNA"/>
</dbReference>
<evidence type="ECO:0000313" key="2">
    <source>
        <dbReference type="Proteomes" id="UP001414441"/>
    </source>
</evidence>
<comment type="caution">
    <text evidence="1">The sequence shown here is derived from an EMBL/GenBank/DDBJ whole genome shotgun (WGS) entry which is preliminary data.</text>
</comment>
<keyword evidence="2" id="KW-1185">Reference proteome</keyword>
<reference evidence="1 2" key="1">
    <citation type="submission" date="2024-05" db="EMBL/GenBank/DDBJ databases">
        <title>Genome sequencing of Marine Estuary Bacteria, Pseudoalteromonas distincta strain FA, Psychrobacter proteolyticus strain EA, and Shewanella baltica strain CA.</title>
        <authorList>
            <person name="Dieffenbach S.A."/>
            <person name="Maclea K.S."/>
        </authorList>
    </citation>
    <scope>NUCLEOTIDE SEQUENCE [LARGE SCALE GENOMIC DNA]</scope>
    <source>
        <strain evidence="1 2">EA</strain>
    </source>
</reference>
<dbReference type="Proteomes" id="UP001414441">
    <property type="component" value="Unassembled WGS sequence"/>
</dbReference>
<evidence type="ECO:0008006" key="3">
    <source>
        <dbReference type="Google" id="ProtNLM"/>
    </source>
</evidence>